<organism evidence="3 6">
    <name type="scientific">Phytophthora kernoviae</name>
    <dbReference type="NCBI Taxonomy" id="325452"/>
    <lineage>
        <taxon>Eukaryota</taxon>
        <taxon>Sar</taxon>
        <taxon>Stramenopiles</taxon>
        <taxon>Oomycota</taxon>
        <taxon>Peronosporomycetes</taxon>
        <taxon>Peronosporales</taxon>
        <taxon>Peronosporaceae</taxon>
        <taxon>Phytophthora</taxon>
    </lineage>
</organism>
<reference evidence="5 6" key="2">
    <citation type="submission" date="2018-07" db="EMBL/GenBank/DDBJ databases">
        <title>Genome sequencing of oomycete isolates from Chile give support for New Zealand origin for Phytophthora kernoviae and make available the first Nothophytophthora sp. genome.</title>
        <authorList>
            <person name="Studholme D.J."/>
            <person name="Sanfuentes E."/>
            <person name="Panda P."/>
            <person name="Hill R."/>
            <person name="Sambles C."/>
            <person name="Grant M."/>
            <person name="Williams N.M."/>
            <person name="Mcdougal R.L."/>
        </authorList>
    </citation>
    <scope>NUCLEOTIDE SEQUENCE [LARGE SCALE GENOMIC DNA]</scope>
    <source>
        <strain evidence="3">Chile2</strain>
        <strain evidence="4">Chile4</strain>
    </source>
</reference>
<dbReference type="Proteomes" id="UP000785171">
    <property type="component" value="Unassembled WGS sequence"/>
</dbReference>
<protein>
    <submittedName>
        <fullName evidence="3">Uncharacterized protein</fullName>
    </submittedName>
</protein>
<dbReference type="EMBL" id="MAYM02000707">
    <property type="protein sequence ID" value="RLN36763.1"/>
    <property type="molecule type" value="Genomic_DNA"/>
</dbReference>
<evidence type="ECO:0000313" key="4">
    <source>
        <dbReference type="EMBL" id="RLN83864.1"/>
    </source>
</evidence>
<evidence type="ECO:0000313" key="2">
    <source>
        <dbReference type="EMBL" id="KAG2532025.1"/>
    </source>
</evidence>
<reference evidence="1" key="1">
    <citation type="journal article" date="2015" name="Genom Data">
        <title>Genome sequences of six Phytophthora species associated with forests in New Zealand.</title>
        <authorList>
            <person name="Studholme D.J."/>
            <person name="McDougal R.L."/>
            <person name="Sambles C."/>
            <person name="Hansen E."/>
            <person name="Hardy G."/>
            <person name="Grant M."/>
            <person name="Ganley R.J."/>
            <person name="Williams N.M."/>
        </authorList>
    </citation>
    <scope>NUCLEOTIDE SEQUENCE</scope>
    <source>
        <strain evidence="1">NZFS 2646</strain>
        <strain evidence="2">NZFS 3630</strain>
    </source>
</reference>
<dbReference type="Proteomes" id="UP000285624">
    <property type="component" value="Unassembled WGS sequence"/>
</dbReference>
<dbReference type="Proteomes" id="UP000285883">
    <property type="component" value="Unassembled WGS sequence"/>
</dbReference>
<dbReference type="AlphaFoldDB" id="A0A3R7J7R6"/>
<dbReference type="EMBL" id="JPWV03000015">
    <property type="protein sequence ID" value="KAG2530925.1"/>
    <property type="molecule type" value="Genomic_DNA"/>
</dbReference>
<accession>A0A3R7J7R6</accession>
<evidence type="ECO:0000313" key="3">
    <source>
        <dbReference type="EMBL" id="RLN36763.1"/>
    </source>
</evidence>
<dbReference type="EMBL" id="MBDN02000026">
    <property type="protein sequence ID" value="RLN83864.1"/>
    <property type="molecule type" value="Genomic_DNA"/>
</dbReference>
<sequence>MVTAQPAPDFEALAFDFRVRLWRVEAALAVRKFLSLGHAYEVHYTVPHASAGASNPLRAADFGLKVNSLMGSHVFQVEKIVSEQLRFPMQFVDKVARKTSCESIYTIQPDDYLVGMDKEDFLVCPRKLKQLHRDIAALSDIETAADYGVTIKDEP</sequence>
<gene>
    <name evidence="3" type="ORF">BBI17_001484</name>
    <name evidence="4" type="ORF">BBO99_00001763</name>
    <name evidence="1" type="ORF">JM16_001386</name>
    <name evidence="2" type="ORF">JM18_001468</name>
</gene>
<evidence type="ECO:0000313" key="5">
    <source>
        <dbReference type="Proteomes" id="UP000285624"/>
    </source>
</evidence>
<keyword evidence="5" id="KW-1185">Reference proteome</keyword>
<reference evidence="1" key="3">
    <citation type="submission" date="2020-06" db="EMBL/GenBank/DDBJ databases">
        <authorList>
            <person name="Studholme D.J."/>
        </authorList>
    </citation>
    <scope>NUCLEOTIDE SEQUENCE</scope>
    <source>
        <strain evidence="1">NZFS 2646</strain>
        <strain evidence="2">NZFS 3630</strain>
    </source>
</reference>
<dbReference type="Proteomes" id="UP000792063">
    <property type="component" value="Unassembled WGS sequence"/>
</dbReference>
<comment type="caution">
    <text evidence="3">The sequence shown here is derived from an EMBL/GenBank/DDBJ whole genome shotgun (WGS) entry which is preliminary data.</text>
</comment>
<dbReference type="EMBL" id="JPWU03000014">
    <property type="protein sequence ID" value="KAG2532025.1"/>
    <property type="molecule type" value="Genomic_DNA"/>
</dbReference>
<name>A0A3R7J7R6_9STRA</name>
<proteinExistence type="predicted"/>
<evidence type="ECO:0000313" key="1">
    <source>
        <dbReference type="EMBL" id="KAG2530925.1"/>
    </source>
</evidence>
<evidence type="ECO:0000313" key="6">
    <source>
        <dbReference type="Proteomes" id="UP000285883"/>
    </source>
</evidence>